<dbReference type="SUPFAM" id="SSF56672">
    <property type="entry name" value="DNA/RNA polymerases"/>
    <property type="match status" value="1"/>
</dbReference>
<evidence type="ECO:0000313" key="6">
    <source>
        <dbReference type="Proteomes" id="UP001558613"/>
    </source>
</evidence>
<protein>
    <recommendedName>
        <fullName evidence="2">ribonuclease H</fullName>
        <ecNumber evidence="2">3.1.26.4</ecNumber>
    </recommendedName>
</protein>
<organism evidence="5 6">
    <name type="scientific">Cirrhinus molitorella</name>
    <name type="common">mud carp</name>
    <dbReference type="NCBI Taxonomy" id="172907"/>
    <lineage>
        <taxon>Eukaryota</taxon>
        <taxon>Metazoa</taxon>
        <taxon>Chordata</taxon>
        <taxon>Craniata</taxon>
        <taxon>Vertebrata</taxon>
        <taxon>Euteleostomi</taxon>
        <taxon>Actinopterygii</taxon>
        <taxon>Neopterygii</taxon>
        <taxon>Teleostei</taxon>
        <taxon>Ostariophysi</taxon>
        <taxon>Cypriniformes</taxon>
        <taxon>Cyprinidae</taxon>
        <taxon>Labeoninae</taxon>
        <taxon>Labeonini</taxon>
        <taxon>Cirrhinus</taxon>
    </lineage>
</organism>
<evidence type="ECO:0000256" key="1">
    <source>
        <dbReference type="ARBA" id="ARBA00010879"/>
    </source>
</evidence>
<dbReference type="Gene3D" id="3.10.10.10">
    <property type="entry name" value="HIV Type 1 Reverse Transcriptase, subunit A, domain 1"/>
    <property type="match status" value="1"/>
</dbReference>
<keyword evidence="6" id="KW-1185">Reference proteome</keyword>
<dbReference type="InterPro" id="IPR043502">
    <property type="entry name" value="DNA/RNA_pol_sf"/>
</dbReference>
<evidence type="ECO:0000256" key="2">
    <source>
        <dbReference type="ARBA" id="ARBA00012180"/>
    </source>
</evidence>
<comment type="caution">
    <text evidence="5">The sequence shown here is derived from an EMBL/GenBank/DDBJ whole genome shotgun (WGS) entry which is preliminary data.</text>
</comment>
<feature type="compositionally biased region" description="Basic and acidic residues" evidence="3">
    <location>
        <begin position="185"/>
        <end position="194"/>
    </location>
</feature>
<comment type="similarity">
    <text evidence="1">Belongs to the beta type-B retroviral polymerase family. HERV class-II K(HML-2) pol subfamily.</text>
</comment>
<dbReference type="CDD" id="cd01647">
    <property type="entry name" value="RT_LTR"/>
    <property type="match status" value="1"/>
</dbReference>
<reference evidence="5 6" key="1">
    <citation type="submission" date="2023-09" db="EMBL/GenBank/DDBJ databases">
        <authorList>
            <person name="Wang M."/>
        </authorList>
    </citation>
    <scope>NUCLEOTIDE SEQUENCE [LARGE SCALE GENOMIC DNA]</scope>
    <source>
        <strain evidence="5">GT-2023</strain>
        <tissue evidence="5">Liver</tissue>
    </source>
</reference>
<feature type="region of interest" description="Disordered" evidence="3">
    <location>
        <begin position="155"/>
        <end position="194"/>
    </location>
</feature>
<feature type="domain" description="Reverse transcriptase" evidence="4">
    <location>
        <begin position="21"/>
        <end position="160"/>
    </location>
</feature>
<dbReference type="Proteomes" id="UP001558613">
    <property type="component" value="Unassembled WGS sequence"/>
</dbReference>
<sequence>MKELGVIVPSTSEWSSPMVIVPKKDGSLLVCIDFRKLNTSKFDAYPMPRVDDLLEKIGRAQYITTLDLCKGYWQVPLNPESRPYTAFRTPLGLFQFTVLPFGLHRAPPTFQRLMDRVLQGCEDWSAAYLDDVVIHSKSWSKRLQHLQQTLKRIKEAGGKLPGVSPGQRTAETTNGQGGGNSKKPTSKDQEGGHS</sequence>
<dbReference type="EMBL" id="JAYMGO010000015">
    <property type="protein sequence ID" value="KAL1260068.1"/>
    <property type="molecule type" value="Genomic_DNA"/>
</dbReference>
<name>A0ABR3M4L4_9TELE</name>
<accession>A0ABR3M4L4</accession>
<dbReference type="InterPro" id="IPR053134">
    <property type="entry name" value="RNA-dir_DNA_polymerase"/>
</dbReference>
<dbReference type="Gene3D" id="3.30.70.270">
    <property type="match status" value="1"/>
</dbReference>
<evidence type="ECO:0000313" key="5">
    <source>
        <dbReference type="EMBL" id="KAL1260068.1"/>
    </source>
</evidence>
<proteinExistence type="inferred from homology"/>
<dbReference type="Pfam" id="PF00078">
    <property type="entry name" value="RVT_1"/>
    <property type="match status" value="1"/>
</dbReference>
<dbReference type="EC" id="3.1.26.4" evidence="2"/>
<evidence type="ECO:0000259" key="4">
    <source>
        <dbReference type="Pfam" id="PF00078"/>
    </source>
</evidence>
<dbReference type="PANTHER" id="PTHR24559:SF454">
    <property type="entry name" value="RIBONUCLEASE H"/>
    <property type="match status" value="1"/>
</dbReference>
<gene>
    <name evidence="5" type="ORF">QQF64_007895</name>
</gene>
<dbReference type="InterPro" id="IPR043128">
    <property type="entry name" value="Rev_trsase/Diguanyl_cyclase"/>
</dbReference>
<dbReference type="PANTHER" id="PTHR24559">
    <property type="entry name" value="TRANSPOSON TY3-I GAG-POL POLYPROTEIN"/>
    <property type="match status" value="1"/>
</dbReference>
<dbReference type="InterPro" id="IPR000477">
    <property type="entry name" value="RT_dom"/>
</dbReference>
<evidence type="ECO:0000256" key="3">
    <source>
        <dbReference type="SAM" id="MobiDB-lite"/>
    </source>
</evidence>